<name>A0A1D8FX30_9ACTN</name>
<dbReference type="EMBL" id="CP017316">
    <property type="protein sequence ID" value="AOT57753.1"/>
    <property type="molecule type" value="Genomic_DNA"/>
</dbReference>
<dbReference type="RefSeq" id="WP_037936272.1">
    <property type="nucleotide sequence ID" value="NZ_CP017316.1"/>
</dbReference>
<dbReference type="GeneID" id="91401985"/>
<dbReference type="OrthoDB" id="4320746at2"/>
<dbReference type="Proteomes" id="UP000095349">
    <property type="component" value="Chromosome"/>
</dbReference>
<proteinExistence type="predicted"/>
<dbReference type="KEGG" id="srn:A4G23_00543"/>
<evidence type="ECO:0000313" key="2">
    <source>
        <dbReference type="Proteomes" id="UP000095349"/>
    </source>
</evidence>
<reference evidence="1 2" key="1">
    <citation type="submission" date="2016-09" db="EMBL/GenBank/DDBJ databases">
        <title>Streptomyces rubrolavendulae MJM4426 Genome sequencing and assembly.</title>
        <authorList>
            <person name="Kim J.-G."/>
        </authorList>
    </citation>
    <scope>NUCLEOTIDE SEQUENCE [LARGE SCALE GENOMIC DNA]</scope>
    <source>
        <strain evidence="1 2">MJM4426</strain>
    </source>
</reference>
<protein>
    <submittedName>
        <fullName evidence="1">Uncharacterized protein</fullName>
    </submittedName>
</protein>
<gene>
    <name evidence="1" type="ORF">A4G23_00543</name>
</gene>
<sequence length="82" mass="9052">MARTKVRPPGHCTRCTRACWKDADDSARWNIEFSQGRPVGYLYPKCQTPEENAEAEVKAATLDYANTVPDVDGRQKVAPVGG</sequence>
<accession>A0A1D8FX30</accession>
<dbReference type="STRING" id="285473.A4G23_00543"/>
<evidence type="ECO:0000313" key="1">
    <source>
        <dbReference type="EMBL" id="AOT57753.1"/>
    </source>
</evidence>
<dbReference type="PATRIC" id="fig|285473.5.peg.585"/>
<keyword evidence="2" id="KW-1185">Reference proteome</keyword>
<organism evidence="1 2">
    <name type="scientific">Streptomyces rubrolavendulae</name>
    <dbReference type="NCBI Taxonomy" id="285473"/>
    <lineage>
        <taxon>Bacteria</taxon>
        <taxon>Bacillati</taxon>
        <taxon>Actinomycetota</taxon>
        <taxon>Actinomycetes</taxon>
        <taxon>Kitasatosporales</taxon>
        <taxon>Streptomycetaceae</taxon>
        <taxon>Streptomyces</taxon>
    </lineage>
</organism>
<dbReference type="AlphaFoldDB" id="A0A1D8FX30"/>